<proteinExistence type="predicted"/>
<name>A0ACB7H074_MANES</name>
<dbReference type="EMBL" id="CM004396">
    <property type="protein sequence ID" value="KAG8646099.1"/>
    <property type="molecule type" value="Genomic_DNA"/>
</dbReference>
<protein>
    <submittedName>
        <fullName evidence="1">Uncharacterized protein</fullName>
    </submittedName>
</protein>
<gene>
    <name evidence="1" type="ORF">MANES_10G125450v8</name>
</gene>
<reference evidence="2" key="1">
    <citation type="journal article" date="2016" name="Nat. Biotechnol.">
        <title>Sequencing wild and cultivated cassava and related species reveals extensive interspecific hybridization and genetic diversity.</title>
        <authorList>
            <person name="Bredeson J.V."/>
            <person name="Lyons J.B."/>
            <person name="Prochnik S.E."/>
            <person name="Wu G.A."/>
            <person name="Ha C.M."/>
            <person name="Edsinger-Gonzales E."/>
            <person name="Grimwood J."/>
            <person name="Schmutz J."/>
            <person name="Rabbi I.Y."/>
            <person name="Egesi C."/>
            <person name="Nauluvula P."/>
            <person name="Lebot V."/>
            <person name="Ndunguru J."/>
            <person name="Mkamilo G."/>
            <person name="Bart R.S."/>
            <person name="Setter T.L."/>
            <person name="Gleadow R.M."/>
            <person name="Kulakow P."/>
            <person name="Ferguson M.E."/>
            <person name="Rounsley S."/>
            <person name="Rokhsar D.S."/>
        </authorList>
    </citation>
    <scope>NUCLEOTIDE SEQUENCE [LARGE SCALE GENOMIC DNA]</scope>
    <source>
        <strain evidence="2">cv. AM560-2</strain>
    </source>
</reference>
<comment type="caution">
    <text evidence="1">The sequence shown here is derived from an EMBL/GenBank/DDBJ whole genome shotgun (WGS) entry which is preliminary data.</text>
</comment>
<evidence type="ECO:0000313" key="2">
    <source>
        <dbReference type="Proteomes" id="UP000091857"/>
    </source>
</evidence>
<keyword evidence="2" id="KW-1185">Reference proteome</keyword>
<sequence length="48" mass="5299">MVVSGCESVLHIYLLECFKLSIAVGLLLISLFGGNCWLCYALICNYGR</sequence>
<evidence type="ECO:0000313" key="1">
    <source>
        <dbReference type="EMBL" id="KAG8646099.1"/>
    </source>
</evidence>
<accession>A0ACB7H074</accession>
<dbReference type="Proteomes" id="UP000091857">
    <property type="component" value="Chromosome 10"/>
</dbReference>
<organism evidence="1 2">
    <name type="scientific">Manihot esculenta</name>
    <name type="common">Cassava</name>
    <name type="synonym">Jatropha manihot</name>
    <dbReference type="NCBI Taxonomy" id="3983"/>
    <lineage>
        <taxon>Eukaryota</taxon>
        <taxon>Viridiplantae</taxon>
        <taxon>Streptophyta</taxon>
        <taxon>Embryophyta</taxon>
        <taxon>Tracheophyta</taxon>
        <taxon>Spermatophyta</taxon>
        <taxon>Magnoliopsida</taxon>
        <taxon>eudicotyledons</taxon>
        <taxon>Gunneridae</taxon>
        <taxon>Pentapetalae</taxon>
        <taxon>rosids</taxon>
        <taxon>fabids</taxon>
        <taxon>Malpighiales</taxon>
        <taxon>Euphorbiaceae</taxon>
        <taxon>Crotonoideae</taxon>
        <taxon>Manihoteae</taxon>
        <taxon>Manihot</taxon>
    </lineage>
</organism>